<dbReference type="InterPro" id="IPR013786">
    <property type="entry name" value="AcylCoA_DH/ox_N"/>
</dbReference>
<evidence type="ECO:0000259" key="8">
    <source>
        <dbReference type="Pfam" id="PF02771"/>
    </source>
</evidence>
<keyword evidence="5" id="KW-0560">Oxidoreductase</keyword>
<evidence type="ECO:0000313" key="10">
    <source>
        <dbReference type="Proteomes" id="UP000655751"/>
    </source>
</evidence>
<feature type="domain" description="Acyl-CoA oxidase/dehydrogenase middle" evidence="7">
    <location>
        <begin position="436"/>
        <end position="520"/>
    </location>
</feature>
<feature type="domain" description="Acyl-CoA dehydrogenase/oxidase N-terminal" evidence="8">
    <location>
        <begin position="318"/>
        <end position="428"/>
    </location>
</feature>
<evidence type="ECO:0000256" key="2">
    <source>
        <dbReference type="ARBA" id="ARBA00009347"/>
    </source>
</evidence>
<evidence type="ECO:0000313" key="9">
    <source>
        <dbReference type="EMBL" id="MBH0779765.1"/>
    </source>
</evidence>
<dbReference type="InterPro" id="IPR006091">
    <property type="entry name" value="Acyl-CoA_Oxase/DH_mid-dom"/>
</dbReference>
<dbReference type="SUPFAM" id="SSF47203">
    <property type="entry name" value="Acyl-CoA dehydrogenase C-terminal domain-like"/>
    <property type="match status" value="2"/>
</dbReference>
<dbReference type="SUPFAM" id="SSF56645">
    <property type="entry name" value="Acyl-CoA dehydrogenase NM domain-like"/>
    <property type="match status" value="2"/>
</dbReference>
<dbReference type="EMBL" id="JADMLG010000012">
    <property type="protein sequence ID" value="MBH0779765.1"/>
    <property type="molecule type" value="Genomic_DNA"/>
</dbReference>
<dbReference type="AlphaFoldDB" id="A0A931N2Q7"/>
<dbReference type="PANTHER" id="PTHR43292:SF3">
    <property type="entry name" value="ACYL-COA DEHYDROGENASE FADE29"/>
    <property type="match status" value="1"/>
</dbReference>
<feature type="domain" description="Acyl-CoA dehydrogenase/oxidase C-terminal" evidence="6">
    <location>
        <begin position="177"/>
        <end position="292"/>
    </location>
</feature>
<dbReference type="Pfam" id="PF02771">
    <property type="entry name" value="Acyl-CoA_dh_N"/>
    <property type="match status" value="1"/>
</dbReference>
<evidence type="ECO:0000259" key="6">
    <source>
        <dbReference type="Pfam" id="PF00441"/>
    </source>
</evidence>
<comment type="caution">
    <text evidence="9">The sequence shown here is derived from an EMBL/GenBank/DDBJ whole genome shotgun (WGS) entry which is preliminary data.</text>
</comment>
<feature type="domain" description="Acyl-CoA dehydrogenase/oxidase C-terminal" evidence="6">
    <location>
        <begin position="543"/>
        <end position="695"/>
    </location>
</feature>
<dbReference type="InterPro" id="IPR009100">
    <property type="entry name" value="AcylCoA_DH/oxidase_NM_dom_sf"/>
</dbReference>
<dbReference type="Proteomes" id="UP000655751">
    <property type="component" value="Unassembled WGS sequence"/>
</dbReference>
<evidence type="ECO:0000256" key="3">
    <source>
        <dbReference type="ARBA" id="ARBA00022630"/>
    </source>
</evidence>
<gene>
    <name evidence="9" type="ORF">IT779_26180</name>
</gene>
<evidence type="ECO:0000256" key="5">
    <source>
        <dbReference type="ARBA" id="ARBA00023002"/>
    </source>
</evidence>
<dbReference type="Gene3D" id="1.10.540.10">
    <property type="entry name" value="Acyl-CoA dehydrogenase/oxidase, N-terminal domain"/>
    <property type="match status" value="2"/>
</dbReference>
<dbReference type="GO" id="GO:0050660">
    <property type="term" value="F:flavin adenine dinucleotide binding"/>
    <property type="evidence" value="ECO:0007669"/>
    <property type="project" value="InterPro"/>
</dbReference>
<evidence type="ECO:0000256" key="1">
    <source>
        <dbReference type="ARBA" id="ARBA00001974"/>
    </source>
</evidence>
<comment type="cofactor">
    <cofactor evidence="1">
        <name>FAD</name>
        <dbReference type="ChEBI" id="CHEBI:57692"/>
    </cofactor>
</comment>
<dbReference type="RefSeq" id="WP_196152081.1">
    <property type="nucleotide sequence ID" value="NZ_JADMLG010000012.1"/>
</dbReference>
<dbReference type="Pfam" id="PF00441">
    <property type="entry name" value="Acyl-CoA_dh_1"/>
    <property type="match status" value="2"/>
</dbReference>
<dbReference type="Gene3D" id="1.20.140.10">
    <property type="entry name" value="Butyryl-CoA Dehydrogenase, subunit A, domain 3"/>
    <property type="match status" value="2"/>
</dbReference>
<name>A0A931N2Q7_9NOCA</name>
<dbReference type="InterPro" id="IPR046373">
    <property type="entry name" value="Acyl-CoA_Oxase/DH_mid-dom_sf"/>
</dbReference>
<dbReference type="InterPro" id="IPR052161">
    <property type="entry name" value="Mycobact_Acyl-CoA_DH"/>
</dbReference>
<dbReference type="PANTHER" id="PTHR43292">
    <property type="entry name" value="ACYL-COA DEHYDROGENASE"/>
    <property type="match status" value="1"/>
</dbReference>
<comment type="similarity">
    <text evidence="2">Belongs to the acyl-CoA dehydrogenase family.</text>
</comment>
<dbReference type="FunFam" id="2.40.110.10:FF:000011">
    <property type="entry name" value="Acyl-CoA dehydrogenase FadE34"/>
    <property type="match status" value="1"/>
</dbReference>
<evidence type="ECO:0000256" key="4">
    <source>
        <dbReference type="ARBA" id="ARBA00022827"/>
    </source>
</evidence>
<proteinExistence type="inferred from homology"/>
<accession>A0A931N2Q7</accession>
<reference evidence="9" key="1">
    <citation type="submission" date="2020-11" db="EMBL/GenBank/DDBJ databases">
        <title>Nocardia NEAU-351.nov., a novel actinomycete isolated from the cow dung.</title>
        <authorList>
            <person name="Zhang X."/>
        </authorList>
    </citation>
    <scope>NUCLEOTIDE SEQUENCE</scope>
    <source>
        <strain evidence="9">NEAU-351</strain>
    </source>
</reference>
<dbReference type="GO" id="GO:0005886">
    <property type="term" value="C:plasma membrane"/>
    <property type="evidence" value="ECO:0007669"/>
    <property type="project" value="TreeGrafter"/>
</dbReference>
<evidence type="ECO:0000259" key="7">
    <source>
        <dbReference type="Pfam" id="PF02770"/>
    </source>
</evidence>
<keyword evidence="3" id="KW-0285">Flavoprotein</keyword>
<dbReference type="Pfam" id="PF02770">
    <property type="entry name" value="Acyl-CoA_dh_M"/>
    <property type="match status" value="1"/>
</dbReference>
<dbReference type="InterPro" id="IPR037069">
    <property type="entry name" value="AcylCoA_DH/ox_N_sf"/>
</dbReference>
<dbReference type="Gene3D" id="2.40.110.10">
    <property type="entry name" value="Butyryl-CoA Dehydrogenase, subunit A, domain 2"/>
    <property type="match status" value="1"/>
</dbReference>
<dbReference type="GO" id="GO:0016627">
    <property type="term" value="F:oxidoreductase activity, acting on the CH-CH group of donors"/>
    <property type="evidence" value="ECO:0007669"/>
    <property type="project" value="InterPro"/>
</dbReference>
<protein>
    <submittedName>
        <fullName evidence="9">Acyl-CoA dehydrogenase family protein</fullName>
    </submittedName>
</protein>
<keyword evidence="10" id="KW-1185">Reference proteome</keyword>
<organism evidence="9 10">
    <name type="scientific">Nocardia bovistercoris</name>
    <dbReference type="NCBI Taxonomy" id="2785916"/>
    <lineage>
        <taxon>Bacteria</taxon>
        <taxon>Bacillati</taxon>
        <taxon>Actinomycetota</taxon>
        <taxon>Actinomycetes</taxon>
        <taxon>Mycobacteriales</taxon>
        <taxon>Nocardiaceae</taxon>
        <taxon>Nocardia</taxon>
    </lineage>
</organism>
<keyword evidence="4" id="KW-0274">FAD</keyword>
<dbReference type="InterPro" id="IPR009075">
    <property type="entry name" value="AcylCo_DH/oxidase_C"/>
</dbReference>
<sequence>MSDTANALDRDELRLLETTARKVFESTDGLAEFGELGLLGLLTSEANGGDGWRVVEASSIARECGRALSRAPWIAATVAAAASDDSAAIGGLLAGRSTVALAGANASGGQRVAVGSAEPDVLLVSSGSGLAVVPDASGLGTAEVSDGLDTTRDLILVEVGSPEATSDSGLRAALVLLLCADSAGALAGSVELLTEYLVGRDAFGQPLAGFQVIAHRLADLAVLVEAANALIDSAAAALAARRPHAEKLVELVHAYLARRSVAALDDCIQLAGGIGFTWEWRLHHAMRRVLVNASLHPVDTDAAALLGALTAPADADADSAAFRRRVRQVIAEHRPYEAREGHRAPESAEQERALRDWYRTLYADGLLGASWPPERGGRADWEPRQDLILTEELIRARAPRPIDQVGLATHVLLEFGTEEQKRRHLPAIREARDIWCQLFSEPGAGSDLAGITARATRREDGSWVLAGQKTWTTDGHWAQYGLALLRTSNETKRHDGITAFIVPMDSPGLEVRPKPTIGGADEFNDVFLDGVVLAPEQVVGAVGRGWAVAMSGLNLERFTVGANVVLLELLLADVVTLAEQVTVDAAPLLERADVAAGITDLVSRFAAAKCFLDAHVARALSGAEGEAEAPIAKILYSETYNSIARFGVELATAHQPVPESAVAAARRLQDAWLWSRALTISGGSSEVMRNIIAKRRLRLPSGR</sequence>
<dbReference type="InterPro" id="IPR036250">
    <property type="entry name" value="AcylCo_DH-like_C"/>
</dbReference>